<name>A0RUS0_CENSY</name>
<organism evidence="5 6">
    <name type="scientific">Cenarchaeum symbiosum (strain A)</name>
    <dbReference type="NCBI Taxonomy" id="414004"/>
    <lineage>
        <taxon>Archaea</taxon>
        <taxon>Nitrososphaerota</taxon>
        <taxon>Candidatus Cenarchaeales</taxon>
        <taxon>Candidatus Cenarchaeaceae</taxon>
        <taxon>Candidatus Cenarchaeum</taxon>
    </lineage>
</organism>
<dbReference type="HAMAP" id="MF_00822">
    <property type="entry name" value="UreE"/>
    <property type="match status" value="1"/>
</dbReference>
<feature type="domain" description="UreE urease accessory N-terminal" evidence="4">
    <location>
        <begin position="16"/>
        <end position="74"/>
    </location>
</feature>
<keyword evidence="3" id="KW-0143">Chaperone</keyword>
<dbReference type="GO" id="GO:0006457">
    <property type="term" value="P:protein folding"/>
    <property type="evidence" value="ECO:0007669"/>
    <property type="project" value="InterPro"/>
</dbReference>
<dbReference type="SMART" id="SM00988">
    <property type="entry name" value="UreE_N"/>
    <property type="match status" value="1"/>
</dbReference>
<dbReference type="STRING" id="414004.CENSYa_0453"/>
<dbReference type="EnsemblBacteria" id="ABK77087">
    <property type="protein sequence ID" value="ABK77087"/>
    <property type="gene ID" value="CENSYa_0453"/>
</dbReference>
<gene>
    <name evidence="5" type="ordered locus">CENSYa_0453</name>
</gene>
<dbReference type="Gene3D" id="3.30.70.790">
    <property type="entry name" value="UreE, C-terminal domain"/>
    <property type="match status" value="1"/>
</dbReference>
<dbReference type="Gene3D" id="2.60.260.20">
    <property type="entry name" value="Urease metallochaperone UreE, N-terminal domain"/>
    <property type="match status" value="1"/>
</dbReference>
<dbReference type="SUPFAM" id="SSF69287">
    <property type="entry name" value="Urease metallochaperone UreE, N-terminal domain"/>
    <property type="match status" value="1"/>
</dbReference>
<dbReference type="Proteomes" id="UP000000758">
    <property type="component" value="Chromosome"/>
</dbReference>
<evidence type="ECO:0000256" key="3">
    <source>
        <dbReference type="ARBA" id="ARBA00023186"/>
    </source>
</evidence>
<keyword evidence="2" id="KW-0533">Nickel</keyword>
<dbReference type="KEGG" id="csy:CENSYa_0453"/>
<dbReference type="InterPro" id="IPR012406">
    <property type="entry name" value="UreE"/>
</dbReference>
<protein>
    <submittedName>
        <fullName evidence="5">Urease accessory protein</fullName>
    </submittedName>
</protein>
<reference evidence="5 6" key="1">
    <citation type="journal article" date="2006" name="Proc. Natl. Acad. Sci. U.S.A.">
        <title>Genomic analysis of the uncultivated marine crenarchaeote Cenarchaeum symbiosum.</title>
        <authorList>
            <person name="Hallam S.J."/>
            <person name="Konstantinidis K.T."/>
            <person name="Putnam N."/>
            <person name="Schleper C."/>
            <person name="Watanabe Y."/>
            <person name="Sugahara J."/>
            <person name="Preston C."/>
            <person name="de la Torre J."/>
            <person name="Richardson P.M."/>
            <person name="DeLong E.F."/>
        </authorList>
    </citation>
    <scope>NUCLEOTIDE SEQUENCE [LARGE SCALE GENOMIC DNA]</scope>
    <source>
        <strain evidence="6">A</strain>
    </source>
</reference>
<evidence type="ECO:0000256" key="2">
    <source>
        <dbReference type="ARBA" id="ARBA00022596"/>
    </source>
</evidence>
<dbReference type="InterPro" id="IPR004029">
    <property type="entry name" value="UreE_N"/>
</dbReference>
<evidence type="ECO:0000259" key="4">
    <source>
        <dbReference type="SMART" id="SM00988"/>
    </source>
</evidence>
<dbReference type="GO" id="GO:0005737">
    <property type="term" value="C:cytoplasm"/>
    <property type="evidence" value="ECO:0007669"/>
    <property type="project" value="InterPro"/>
</dbReference>
<dbReference type="PIRSF" id="PIRSF036402">
    <property type="entry name" value="Ureas_acces_UreE"/>
    <property type="match status" value="1"/>
</dbReference>
<keyword evidence="6" id="KW-1185">Reference proteome</keyword>
<dbReference type="AlphaFoldDB" id="A0RUS0"/>
<keyword evidence="1" id="KW-0963">Cytoplasm</keyword>
<dbReference type="EMBL" id="DP000238">
    <property type="protein sequence ID" value="ABK77087.1"/>
    <property type="molecule type" value="Genomic_DNA"/>
</dbReference>
<dbReference type="SUPFAM" id="SSF69737">
    <property type="entry name" value="Urease metallochaperone UreE, C-terminal domain"/>
    <property type="match status" value="1"/>
</dbReference>
<accession>A0RUS0</accession>
<dbReference type="Pfam" id="PF02814">
    <property type="entry name" value="UreE_N"/>
    <property type="match status" value="1"/>
</dbReference>
<evidence type="ECO:0000256" key="1">
    <source>
        <dbReference type="ARBA" id="ARBA00022490"/>
    </source>
</evidence>
<evidence type="ECO:0000313" key="5">
    <source>
        <dbReference type="EMBL" id="ABK77087.1"/>
    </source>
</evidence>
<dbReference type="GO" id="GO:0016151">
    <property type="term" value="F:nickel cation binding"/>
    <property type="evidence" value="ECO:0007669"/>
    <property type="project" value="InterPro"/>
</dbReference>
<sequence length="159" mass="17034">MLEVREPLGNVFDGGRYAKAMDEAHEVLRLSRQELEKRIIRRSTDGGTDVGISLAGGARLRHGDVLHGDGPVIIIEQKPEKVMVVTPGDTDFGAAVLLGHVIGNRHRPVSVKGGDVCFPIQADSEAEVFGRLLGGVGSIDVKIEERIFVPDGSADVHGH</sequence>
<proteinExistence type="inferred from homology"/>
<dbReference type="HOGENOM" id="CLU_1639890_0_0_2"/>
<dbReference type="InterPro" id="IPR036118">
    <property type="entry name" value="UreE_N_sf"/>
</dbReference>
<evidence type="ECO:0000313" key="6">
    <source>
        <dbReference type="Proteomes" id="UP000000758"/>
    </source>
</evidence>